<dbReference type="AlphaFoldDB" id="A0A1W6ZJB8"/>
<keyword evidence="4" id="KW-1185">Reference proteome</keyword>
<evidence type="ECO:0008006" key="5">
    <source>
        <dbReference type="Google" id="ProtNLM"/>
    </source>
</evidence>
<feature type="signal peptide" evidence="2">
    <location>
        <begin position="1"/>
        <end position="21"/>
    </location>
</feature>
<feature type="chain" id="PRO_5012190694" description="Endopeptidase" evidence="2">
    <location>
        <begin position="22"/>
        <end position="70"/>
    </location>
</feature>
<dbReference type="STRING" id="463040.CAL15_11920"/>
<proteinExistence type="predicted"/>
<evidence type="ECO:0000313" key="4">
    <source>
        <dbReference type="Proteomes" id="UP000194161"/>
    </source>
</evidence>
<dbReference type="KEGG" id="bgm:CAL15_11920"/>
<dbReference type="Proteomes" id="UP000194161">
    <property type="component" value="Chromosome"/>
</dbReference>
<gene>
    <name evidence="3" type="ORF">CAL15_11920</name>
</gene>
<dbReference type="PROSITE" id="PS51257">
    <property type="entry name" value="PROKAR_LIPOPROTEIN"/>
    <property type="match status" value="1"/>
</dbReference>
<dbReference type="EMBL" id="CP021111">
    <property type="protein sequence ID" value="ARP97419.1"/>
    <property type="molecule type" value="Genomic_DNA"/>
</dbReference>
<reference evidence="3 4" key="1">
    <citation type="submission" date="2017-05" db="EMBL/GenBank/DDBJ databases">
        <title>Complete and WGS of Bordetella genogroups.</title>
        <authorList>
            <person name="Spilker T."/>
            <person name="LiPuma J."/>
        </authorList>
    </citation>
    <scope>NUCLEOTIDE SEQUENCE [LARGE SCALE GENOMIC DNA]</scope>
    <source>
        <strain evidence="3 4">AU7206</strain>
    </source>
</reference>
<feature type="region of interest" description="Disordered" evidence="1">
    <location>
        <begin position="20"/>
        <end position="70"/>
    </location>
</feature>
<accession>A0A1W6ZJB8</accession>
<organism evidence="3 4">
    <name type="scientific">Bordetella genomosp. 13</name>
    <dbReference type="NCBI Taxonomy" id="463040"/>
    <lineage>
        <taxon>Bacteria</taxon>
        <taxon>Pseudomonadati</taxon>
        <taxon>Pseudomonadota</taxon>
        <taxon>Betaproteobacteria</taxon>
        <taxon>Burkholderiales</taxon>
        <taxon>Alcaligenaceae</taxon>
        <taxon>Bordetella</taxon>
    </lineage>
</organism>
<keyword evidence="2" id="KW-0732">Signal</keyword>
<sequence length="70" mass="6593">MMRKSLILAAMVAAVSLSACKKSEEAPPAGSTTPSTTTPAPSTAPSTTPSSPGTTPGTGGSGGSTTTPAS</sequence>
<evidence type="ECO:0000313" key="3">
    <source>
        <dbReference type="EMBL" id="ARP97419.1"/>
    </source>
</evidence>
<evidence type="ECO:0000256" key="2">
    <source>
        <dbReference type="SAM" id="SignalP"/>
    </source>
</evidence>
<protein>
    <recommendedName>
        <fullName evidence="5">Endopeptidase</fullName>
    </recommendedName>
</protein>
<name>A0A1W6ZJB8_9BORD</name>
<evidence type="ECO:0000256" key="1">
    <source>
        <dbReference type="SAM" id="MobiDB-lite"/>
    </source>
</evidence>
<feature type="compositionally biased region" description="Low complexity" evidence="1">
    <location>
        <begin position="26"/>
        <end position="55"/>
    </location>
</feature>